<reference evidence="1 2" key="1">
    <citation type="submission" date="2013-12" db="EMBL/GenBank/DDBJ databases">
        <title>Draft genome of the parsitic nematode Ancylostoma duodenale.</title>
        <authorList>
            <person name="Mitreva M."/>
        </authorList>
    </citation>
    <scope>NUCLEOTIDE SEQUENCE [LARGE SCALE GENOMIC DNA]</scope>
    <source>
        <strain evidence="1 2">Zhejiang</strain>
    </source>
</reference>
<dbReference type="AlphaFoldDB" id="A0A0C2DAS4"/>
<dbReference type="OrthoDB" id="410104at2759"/>
<sequence>MKRESDEENVLLLPSSISTAFDCLWKSLEVQHVPRKIVRLLQAIYNVSSSSVRTKSELSEEFRAKTRVRQGDVISPLLFHIVDDPIMRKVFDDRNGVQYGDNQFLTDLMFVDDSAETDAEATYIISSIAKIAKLYGLRINGDQDHDNG</sequence>
<dbReference type="EMBL" id="KN731959">
    <property type="protein sequence ID" value="KIH59437.1"/>
    <property type="molecule type" value="Genomic_DNA"/>
</dbReference>
<proteinExistence type="predicted"/>
<dbReference type="Proteomes" id="UP000054047">
    <property type="component" value="Unassembled WGS sequence"/>
</dbReference>
<keyword evidence="2" id="KW-1185">Reference proteome</keyword>
<evidence type="ECO:0000313" key="1">
    <source>
        <dbReference type="EMBL" id="KIH59437.1"/>
    </source>
</evidence>
<accession>A0A0C2DAS4</accession>
<name>A0A0C2DAS4_9BILA</name>
<protein>
    <submittedName>
        <fullName evidence="1">Uncharacterized protein</fullName>
    </submittedName>
</protein>
<organism evidence="1 2">
    <name type="scientific">Ancylostoma duodenale</name>
    <dbReference type="NCBI Taxonomy" id="51022"/>
    <lineage>
        <taxon>Eukaryota</taxon>
        <taxon>Metazoa</taxon>
        <taxon>Ecdysozoa</taxon>
        <taxon>Nematoda</taxon>
        <taxon>Chromadorea</taxon>
        <taxon>Rhabditida</taxon>
        <taxon>Rhabditina</taxon>
        <taxon>Rhabditomorpha</taxon>
        <taxon>Strongyloidea</taxon>
        <taxon>Ancylostomatidae</taxon>
        <taxon>Ancylostomatinae</taxon>
        <taxon>Ancylostoma</taxon>
    </lineage>
</organism>
<evidence type="ECO:0000313" key="2">
    <source>
        <dbReference type="Proteomes" id="UP000054047"/>
    </source>
</evidence>
<gene>
    <name evidence="1" type="ORF">ANCDUO_10334</name>
</gene>